<reference evidence="2" key="1">
    <citation type="journal article" date="2022" name="Mol. Ecol. Resour.">
        <title>The genomes of chicory, endive, great burdock and yacon provide insights into Asteraceae palaeo-polyploidization history and plant inulin production.</title>
        <authorList>
            <person name="Fan W."/>
            <person name="Wang S."/>
            <person name="Wang H."/>
            <person name="Wang A."/>
            <person name="Jiang F."/>
            <person name="Liu H."/>
            <person name="Zhao H."/>
            <person name="Xu D."/>
            <person name="Zhang Y."/>
        </authorList>
    </citation>
    <scope>NUCLEOTIDE SEQUENCE [LARGE SCALE GENOMIC DNA]</scope>
    <source>
        <strain evidence="2">cv. Punajuju</strain>
    </source>
</reference>
<reference evidence="1 2" key="2">
    <citation type="journal article" date="2022" name="Mol. Ecol. Resour.">
        <title>The genomes of chicory, endive, great burdock and yacon provide insights into Asteraceae paleo-polyploidization history and plant inulin production.</title>
        <authorList>
            <person name="Fan W."/>
            <person name="Wang S."/>
            <person name="Wang H."/>
            <person name="Wang A."/>
            <person name="Jiang F."/>
            <person name="Liu H."/>
            <person name="Zhao H."/>
            <person name="Xu D."/>
            <person name="Zhang Y."/>
        </authorList>
    </citation>
    <scope>NUCLEOTIDE SEQUENCE [LARGE SCALE GENOMIC DNA]</scope>
    <source>
        <strain evidence="2">cv. Punajuju</strain>
        <tissue evidence="1">Leaves</tissue>
    </source>
</reference>
<accession>A0ACB9BGR6</accession>
<dbReference type="Proteomes" id="UP001055811">
    <property type="component" value="Linkage Group LG06"/>
</dbReference>
<keyword evidence="2" id="KW-1185">Reference proteome</keyword>
<sequence>MLRSKNLRRSDAWCLLRCLFDVALIKESFTWDSSDEGSFLTRLIQQAVSPLRDGCSRPQRVLIADDGPLSYRGYVQIDGNGWAGGSLFMEETTESVGRATERARLLAMQGIRTIRMTLDLEQEEYEDAINCDPSGVDVKPERAIPYREDADLYRSFLLCLAMNIPVSRLMLSYICQQSQNLKSFQKKCNVDMPVMLS</sequence>
<protein>
    <submittedName>
        <fullName evidence="1">Uncharacterized protein</fullName>
    </submittedName>
</protein>
<gene>
    <name evidence="1" type="ORF">L2E82_32720</name>
</gene>
<evidence type="ECO:0000313" key="1">
    <source>
        <dbReference type="EMBL" id="KAI3721702.1"/>
    </source>
</evidence>
<organism evidence="1 2">
    <name type="scientific">Cichorium intybus</name>
    <name type="common">Chicory</name>
    <dbReference type="NCBI Taxonomy" id="13427"/>
    <lineage>
        <taxon>Eukaryota</taxon>
        <taxon>Viridiplantae</taxon>
        <taxon>Streptophyta</taxon>
        <taxon>Embryophyta</taxon>
        <taxon>Tracheophyta</taxon>
        <taxon>Spermatophyta</taxon>
        <taxon>Magnoliopsida</taxon>
        <taxon>eudicotyledons</taxon>
        <taxon>Gunneridae</taxon>
        <taxon>Pentapetalae</taxon>
        <taxon>asterids</taxon>
        <taxon>campanulids</taxon>
        <taxon>Asterales</taxon>
        <taxon>Asteraceae</taxon>
        <taxon>Cichorioideae</taxon>
        <taxon>Cichorieae</taxon>
        <taxon>Cichoriinae</taxon>
        <taxon>Cichorium</taxon>
    </lineage>
</organism>
<name>A0ACB9BGR6_CICIN</name>
<dbReference type="EMBL" id="CM042014">
    <property type="protein sequence ID" value="KAI3721702.1"/>
    <property type="molecule type" value="Genomic_DNA"/>
</dbReference>
<comment type="caution">
    <text evidence="1">The sequence shown here is derived from an EMBL/GenBank/DDBJ whole genome shotgun (WGS) entry which is preliminary data.</text>
</comment>
<proteinExistence type="predicted"/>
<evidence type="ECO:0000313" key="2">
    <source>
        <dbReference type="Proteomes" id="UP001055811"/>
    </source>
</evidence>